<feature type="region of interest" description="Disordered" evidence="1">
    <location>
        <begin position="246"/>
        <end position="288"/>
    </location>
</feature>
<protein>
    <recommendedName>
        <fullName evidence="4">Chitinase</fullName>
    </recommendedName>
</protein>
<evidence type="ECO:0000256" key="1">
    <source>
        <dbReference type="SAM" id="MobiDB-lite"/>
    </source>
</evidence>
<evidence type="ECO:0000313" key="3">
    <source>
        <dbReference type="Proteomes" id="UP000821837"/>
    </source>
</evidence>
<accession>A0A9D4STJ7</accession>
<gene>
    <name evidence="2" type="ORF">HPB52_017729</name>
</gene>
<organism evidence="2 3">
    <name type="scientific">Rhipicephalus sanguineus</name>
    <name type="common">Brown dog tick</name>
    <name type="synonym">Ixodes sanguineus</name>
    <dbReference type="NCBI Taxonomy" id="34632"/>
    <lineage>
        <taxon>Eukaryota</taxon>
        <taxon>Metazoa</taxon>
        <taxon>Ecdysozoa</taxon>
        <taxon>Arthropoda</taxon>
        <taxon>Chelicerata</taxon>
        <taxon>Arachnida</taxon>
        <taxon>Acari</taxon>
        <taxon>Parasitiformes</taxon>
        <taxon>Ixodida</taxon>
        <taxon>Ixodoidea</taxon>
        <taxon>Ixodidae</taxon>
        <taxon>Rhipicephalinae</taxon>
        <taxon>Rhipicephalus</taxon>
        <taxon>Rhipicephalus</taxon>
    </lineage>
</organism>
<dbReference type="EMBL" id="JABSTV010001252">
    <property type="protein sequence ID" value="KAH7948015.1"/>
    <property type="molecule type" value="Genomic_DNA"/>
</dbReference>
<dbReference type="SUPFAM" id="SSF51445">
    <property type="entry name" value="(Trans)glycosidases"/>
    <property type="match status" value="1"/>
</dbReference>
<proteinExistence type="predicted"/>
<feature type="region of interest" description="Disordered" evidence="1">
    <location>
        <begin position="1"/>
        <end position="145"/>
    </location>
</feature>
<reference evidence="2" key="2">
    <citation type="submission" date="2021-09" db="EMBL/GenBank/DDBJ databases">
        <authorList>
            <person name="Jia N."/>
            <person name="Wang J."/>
            <person name="Shi W."/>
            <person name="Du L."/>
            <person name="Sun Y."/>
            <person name="Zhan W."/>
            <person name="Jiang J."/>
            <person name="Wang Q."/>
            <person name="Zhang B."/>
            <person name="Ji P."/>
            <person name="Sakyi L.B."/>
            <person name="Cui X."/>
            <person name="Yuan T."/>
            <person name="Jiang B."/>
            <person name="Yang W."/>
            <person name="Lam T.T.-Y."/>
            <person name="Chang Q."/>
            <person name="Ding S."/>
            <person name="Wang X."/>
            <person name="Zhu J."/>
            <person name="Ruan X."/>
            <person name="Zhao L."/>
            <person name="Wei J."/>
            <person name="Que T."/>
            <person name="Du C."/>
            <person name="Cheng J."/>
            <person name="Dai P."/>
            <person name="Han X."/>
            <person name="Huang E."/>
            <person name="Gao Y."/>
            <person name="Liu J."/>
            <person name="Shao H."/>
            <person name="Ye R."/>
            <person name="Li L."/>
            <person name="Wei W."/>
            <person name="Wang X."/>
            <person name="Wang C."/>
            <person name="Huo Q."/>
            <person name="Li W."/>
            <person name="Guo W."/>
            <person name="Chen H."/>
            <person name="Chen S."/>
            <person name="Zhou L."/>
            <person name="Zhou L."/>
            <person name="Ni X."/>
            <person name="Tian J."/>
            <person name="Zhou Y."/>
            <person name="Sheng Y."/>
            <person name="Liu T."/>
            <person name="Pan Y."/>
            <person name="Xia L."/>
            <person name="Li J."/>
            <person name="Zhao F."/>
            <person name="Cao W."/>
        </authorList>
    </citation>
    <scope>NUCLEOTIDE SEQUENCE</scope>
    <source>
        <strain evidence="2">Rsan-2018</strain>
        <tissue evidence="2">Larvae</tissue>
    </source>
</reference>
<keyword evidence="3" id="KW-1185">Reference proteome</keyword>
<dbReference type="AlphaFoldDB" id="A0A9D4STJ7"/>
<feature type="compositionally biased region" description="Basic and acidic residues" evidence="1">
    <location>
        <begin position="271"/>
        <end position="280"/>
    </location>
</feature>
<feature type="compositionally biased region" description="Basic and acidic residues" evidence="1">
    <location>
        <begin position="19"/>
        <end position="29"/>
    </location>
</feature>
<evidence type="ECO:0000313" key="2">
    <source>
        <dbReference type="EMBL" id="KAH7948015.1"/>
    </source>
</evidence>
<sequence>MDNSEEGSLLFPAAIRLRRSSEAPQHRDWSPPSPWSPPPARWPRRLSHGSESTSRGTPEDESYVANSGSSPILYPTSRKLSDEPSKLYNDVRATRRRLVSLPSRPLATGDAVRERSPASHGRSTPSQRLHRPRAQSIELDDRQNDTLRRAAQRHTARGRFLDIDDDMTCSRIPSPVNPDSEYASHARVQRRLHSRRVTSVPPRVRVVVASKNGTPTLSPSPPIDEFTDIPPVDLILFEPPKSLTAGVQQSSQSLPLEAPRPRGILQVSKQKPVEKDEIHSESPNAMTAALETSLRPSGLEEAPASPAEPATNDRMTCLKIWVLCVATATTLSLPLGMFILSYLLTPLRDISNLTTTGTSGTTTKPGPTTSSVTARTALPTYTFTIPQNRQTVDPWNGVAQSCQIVPMVAGGQVKPLTTHTLAPSRGTGIFCLYNNTRFYRGGNYDFLPQNIPFALCRNIVYWSFGVRDGIPISRSENFDRTYGLDKLSELANRSNVPDIRILLTMGGFLEDYAQLSLLGRDSGALSRFVQRTIALMKLHFLHGIVIHWIVGEPTCKHSAVDDVLPDETTLMNAFNAIPPANPSQHCTLLVDLDLDNYAKQGARVLWLYWLTRYVHEALNSTAASYLSRSMSTC</sequence>
<dbReference type="InterPro" id="IPR017853">
    <property type="entry name" value="GH"/>
</dbReference>
<evidence type="ECO:0008006" key="4">
    <source>
        <dbReference type="Google" id="ProtNLM"/>
    </source>
</evidence>
<name>A0A9D4STJ7_RHISA</name>
<comment type="caution">
    <text evidence="2">The sequence shown here is derived from an EMBL/GenBank/DDBJ whole genome shotgun (WGS) entry which is preliminary data.</text>
</comment>
<dbReference type="Proteomes" id="UP000821837">
    <property type="component" value="Chromosome 6"/>
</dbReference>
<feature type="compositionally biased region" description="Pro residues" evidence="1">
    <location>
        <begin position="31"/>
        <end position="41"/>
    </location>
</feature>
<reference evidence="2" key="1">
    <citation type="journal article" date="2020" name="Cell">
        <title>Large-Scale Comparative Analyses of Tick Genomes Elucidate Their Genetic Diversity and Vector Capacities.</title>
        <authorList>
            <consortium name="Tick Genome and Microbiome Consortium (TIGMIC)"/>
            <person name="Jia N."/>
            <person name="Wang J."/>
            <person name="Shi W."/>
            <person name="Du L."/>
            <person name="Sun Y."/>
            <person name="Zhan W."/>
            <person name="Jiang J.F."/>
            <person name="Wang Q."/>
            <person name="Zhang B."/>
            <person name="Ji P."/>
            <person name="Bell-Sakyi L."/>
            <person name="Cui X.M."/>
            <person name="Yuan T.T."/>
            <person name="Jiang B.G."/>
            <person name="Yang W.F."/>
            <person name="Lam T.T."/>
            <person name="Chang Q.C."/>
            <person name="Ding S.J."/>
            <person name="Wang X.J."/>
            <person name="Zhu J.G."/>
            <person name="Ruan X.D."/>
            <person name="Zhao L."/>
            <person name="Wei J.T."/>
            <person name="Ye R.Z."/>
            <person name="Que T.C."/>
            <person name="Du C.H."/>
            <person name="Zhou Y.H."/>
            <person name="Cheng J.X."/>
            <person name="Dai P.F."/>
            <person name="Guo W.B."/>
            <person name="Han X.H."/>
            <person name="Huang E.J."/>
            <person name="Li L.F."/>
            <person name="Wei W."/>
            <person name="Gao Y.C."/>
            <person name="Liu J.Z."/>
            <person name="Shao H.Z."/>
            <person name="Wang X."/>
            <person name="Wang C.C."/>
            <person name="Yang T.C."/>
            <person name="Huo Q.B."/>
            <person name="Li W."/>
            <person name="Chen H.Y."/>
            <person name="Chen S.E."/>
            <person name="Zhou L.G."/>
            <person name="Ni X.B."/>
            <person name="Tian J.H."/>
            <person name="Sheng Y."/>
            <person name="Liu T."/>
            <person name="Pan Y.S."/>
            <person name="Xia L.Y."/>
            <person name="Li J."/>
            <person name="Zhao F."/>
            <person name="Cao W.C."/>
        </authorList>
    </citation>
    <scope>NUCLEOTIDE SEQUENCE</scope>
    <source>
        <strain evidence="2">Rsan-2018</strain>
    </source>
</reference>
<dbReference type="Gene3D" id="3.20.20.80">
    <property type="entry name" value="Glycosidases"/>
    <property type="match status" value="1"/>
</dbReference>